<evidence type="ECO:0000256" key="3">
    <source>
        <dbReference type="ARBA" id="ARBA00022801"/>
    </source>
</evidence>
<accession>D8QYM2</accession>
<dbReference type="InParanoid" id="D8QYM2"/>
<evidence type="ECO:0000256" key="2">
    <source>
        <dbReference type="ARBA" id="ARBA00022729"/>
    </source>
</evidence>
<keyword evidence="3" id="KW-0378">Hydrolase</keyword>
<reference evidence="4 5" key="1">
    <citation type="journal article" date="2011" name="Science">
        <title>The Selaginella genome identifies genetic changes associated with the evolution of vascular plants.</title>
        <authorList>
            <person name="Banks J.A."/>
            <person name="Nishiyama T."/>
            <person name="Hasebe M."/>
            <person name="Bowman J.L."/>
            <person name="Gribskov M."/>
            <person name="dePamphilis C."/>
            <person name="Albert V.A."/>
            <person name="Aono N."/>
            <person name="Aoyama T."/>
            <person name="Ambrose B.A."/>
            <person name="Ashton N.W."/>
            <person name="Axtell M.J."/>
            <person name="Barker E."/>
            <person name="Barker M.S."/>
            <person name="Bennetzen J.L."/>
            <person name="Bonawitz N.D."/>
            <person name="Chapple C."/>
            <person name="Cheng C."/>
            <person name="Correa L.G."/>
            <person name="Dacre M."/>
            <person name="DeBarry J."/>
            <person name="Dreyer I."/>
            <person name="Elias M."/>
            <person name="Engstrom E.M."/>
            <person name="Estelle M."/>
            <person name="Feng L."/>
            <person name="Finet C."/>
            <person name="Floyd S.K."/>
            <person name="Frommer W.B."/>
            <person name="Fujita T."/>
            <person name="Gramzow L."/>
            <person name="Gutensohn M."/>
            <person name="Harholt J."/>
            <person name="Hattori M."/>
            <person name="Heyl A."/>
            <person name="Hirai T."/>
            <person name="Hiwatashi Y."/>
            <person name="Ishikawa M."/>
            <person name="Iwata M."/>
            <person name="Karol K.G."/>
            <person name="Koehler B."/>
            <person name="Kolukisaoglu U."/>
            <person name="Kubo M."/>
            <person name="Kurata T."/>
            <person name="Lalonde S."/>
            <person name="Li K."/>
            <person name="Li Y."/>
            <person name="Litt A."/>
            <person name="Lyons E."/>
            <person name="Manning G."/>
            <person name="Maruyama T."/>
            <person name="Michael T.P."/>
            <person name="Mikami K."/>
            <person name="Miyazaki S."/>
            <person name="Morinaga S."/>
            <person name="Murata T."/>
            <person name="Mueller-Roeber B."/>
            <person name="Nelson D.R."/>
            <person name="Obara M."/>
            <person name="Oguri Y."/>
            <person name="Olmstead R.G."/>
            <person name="Onodera N."/>
            <person name="Petersen B.L."/>
            <person name="Pils B."/>
            <person name="Prigge M."/>
            <person name="Rensing S.A."/>
            <person name="Riano-Pachon D.M."/>
            <person name="Roberts A.W."/>
            <person name="Sato Y."/>
            <person name="Scheller H.V."/>
            <person name="Schulz B."/>
            <person name="Schulz C."/>
            <person name="Shakirov E.V."/>
            <person name="Shibagaki N."/>
            <person name="Shinohara N."/>
            <person name="Shippen D.E."/>
            <person name="Soerensen I."/>
            <person name="Sotooka R."/>
            <person name="Sugimoto N."/>
            <person name="Sugita M."/>
            <person name="Sumikawa N."/>
            <person name="Tanurdzic M."/>
            <person name="Theissen G."/>
            <person name="Ulvskov P."/>
            <person name="Wakazuki S."/>
            <person name="Weng J.K."/>
            <person name="Willats W.W."/>
            <person name="Wipf D."/>
            <person name="Wolf P.G."/>
            <person name="Yang L."/>
            <person name="Zimmer A.D."/>
            <person name="Zhu Q."/>
            <person name="Mitros T."/>
            <person name="Hellsten U."/>
            <person name="Loque D."/>
            <person name="Otillar R."/>
            <person name="Salamov A."/>
            <person name="Schmutz J."/>
            <person name="Shapiro H."/>
            <person name="Lindquist E."/>
            <person name="Lucas S."/>
            <person name="Rokhsar D."/>
            <person name="Grigoriev I.V."/>
        </authorList>
    </citation>
    <scope>NUCLEOTIDE SEQUENCE [LARGE SCALE GENOMIC DNA]</scope>
</reference>
<dbReference type="GO" id="GO:0016788">
    <property type="term" value="F:hydrolase activity, acting on ester bonds"/>
    <property type="evidence" value="ECO:0007669"/>
    <property type="project" value="InterPro"/>
</dbReference>
<evidence type="ECO:0000313" key="5">
    <source>
        <dbReference type="Proteomes" id="UP000001514"/>
    </source>
</evidence>
<dbReference type="InterPro" id="IPR036514">
    <property type="entry name" value="SGNH_hydro_sf"/>
</dbReference>
<dbReference type="InterPro" id="IPR035669">
    <property type="entry name" value="SGNH_plant_lipase-like"/>
</dbReference>
<dbReference type="SUPFAM" id="SSF52266">
    <property type="entry name" value="SGNH hydrolase"/>
    <property type="match status" value="1"/>
</dbReference>
<dbReference type="STRING" id="88036.D8QYM2"/>
<proteinExistence type="inferred from homology"/>
<organism evidence="5">
    <name type="scientific">Selaginella moellendorffii</name>
    <name type="common">Spikemoss</name>
    <dbReference type="NCBI Taxonomy" id="88036"/>
    <lineage>
        <taxon>Eukaryota</taxon>
        <taxon>Viridiplantae</taxon>
        <taxon>Streptophyta</taxon>
        <taxon>Embryophyta</taxon>
        <taxon>Tracheophyta</taxon>
        <taxon>Lycopodiopsida</taxon>
        <taxon>Selaginellales</taxon>
        <taxon>Selaginellaceae</taxon>
        <taxon>Selaginella</taxon>
    </lineage>
</organism>
<dbReference type="PANTHER" id="PTHR22835:SF659">
    <property type="entry name" value="GDSL LIPASE_ACYLHYDROLASE, PUTATIVE (AFU_ORTHOLOGUE AFUA_2G00510)-RELATED"/>
    <property type="match status" value="1"/>
</dbReference>
<evidence type="ECO:0000256" key="1">
    <source>
        <dbReference type="ARBA" id="ARBA00008668"/>
    </source>
</evidence>
<protein>
    <recommendedName>
        <fullName evidence="6">SGNH hydrolase-type esterase domain-containing protein</fullName>
    </recommendedName>
</protein>
<dbReference type="EMBL" id="GL377569">
    <property type="protein sequence ID" value="EFJ34262.1"/>
    <property type="molecule type" value="Genomic_DNA"/>
</dbReference>
<dbReference type="CDD" id="cd01837">
    <property type="entry name" value="SGNH_plant_lipase_like"/>
    <property type="match status" value="1"/>
</dbReference>
<feature type="non-terminal residue" evidence="4">
    <location>
        <position position="346"/>
    </location>
</feature>
<dbReference type="Pfam" id="PF00657">
    <property type="entry name" value="Lipase_GDSL"/>
    <property type="match status" value="1"/>
</dbReference>
<keyword evidence="2" id="KW-0732">Signal</keyword>
<dbReference type="Gene3D" id="3.40.50.1110">
    <property type="entry name" value="SGNH hydrolase"/>
    <property type="match status" value="1"/>
</dbReference>
<evidence type="ECO:0008006" key="6">
    <source>
        <dbReference type="Google" id="ProtNLM"/>
    </source>
</evidence>
<keyword evidence="5" id="KW-1185">Reference proteome</keyword>
<dbReference type="OrthoDB" id="1600564at2759"/>
<dbReference type="InterPro" id="IPR001087">
    <property type="entry name" value="GDSL"/>
</dbReference>
<feature type="non-terminal residue" evidence="4">
    <location>
        <position position="1"/>
    </location>
</feature>
<dbReference type="Gramene" id="EFJ34262">
    <property type="protein sequence ID" value="EFJ34262"/>
    <property type="gene ID" value="SELMODRAFT_65833"/>
</dbReference>
<dbReference type="KEGG" id="smo:SELMODRAFT_65833"/>
<gene>
    <name evidence="4" type="ORF">SELMODRAFT_65833</name>
</gene>
<name>D8QYM2_SELML</name>
<dbReference type="HOGENOM" id="CLU_015101_2_1_1"/>
<comment type="similarity">
    <text evidence="1">Belongs to the 'GDSL' lipolytic enzyme family.</text>
</comment>
<dbReference type="AlphaFoldDB" id="D8QYM2"/>
<dbReference type="OMA" id="CGGPQSC"/>
<evidence type="ECO:0000313" key="4">
    <source>
        <dbReference type="EMBL" id="EFJ34262.1"/>
    </source>
</evidence>
<dbReference type="PANTHER" id="PTHR22835">
    <property type="entry name" value="ZINC FINGER FYVE DOMAIN CONTAINING PROTEIN"/>
    <property type="match status" value="1"/>
</dbReference>
<dbReference type="Proteomes" id="UP000001514">
    <property type="component" value="Unassembled WGS sequence"/>
</dbReference>
<sequence length="346" mass="38126">GRNSSSKCFPLLFSFGDSLTDTGNAQRIFPFEQNRASHSPYGRTFFGRPRDRFSDGRLMIDFIAEALGLPFLSPYVQAVGSSFQHGVNFATSGATATDITFLVPHTLGVQCYWLKKFKVEVQDARSNPVNTALLPDLNSFSKALYVVFIGGNDYNARLFVYNMTIDQLFDAVPVVVDEIGKRIEDLYAESARNFLIVNVPPVGCTPELLTFFNHVDTNPEDYDSAGCFTPYNAVLEAHNDVLMDAVNRLRNVHPDGLFVYADYYRITGDILRDPQNYGMEDVIHACCGTGGRYNFNVSSQCGSNSVVNGLPFTPPSCPNPAAAANWDGVHPTEAFTKIIASSFLQG</sequence>